<organism evidence="1 2">
    <name type="scientific">Nocardioides imazamoxiresistens</name>
    <dbReference type="NCBI Taxonomy" id="3231893"/>
    <lineage>
        <taxon>Bacteria</taxon>
        <taxon>Bacillati</taxon>
        <taxon>Actinomycetota</taxon>
        <taxon>Actinomycetes</taxon>
        <taxon>Propionibacteriales</taxon>
        <taxon>Nocardioidaceae</taxon>
        <taxon>Nocardioides</taxon>
    </lineage>
</organism>
<sequence>MPEIGQGEPEFAQLGRISNLTQQSGNYRFQFVPDLNVTPLPLAKMRADAERWGLHEFEFYRTHWAVKDVDAYAAMWGTVASSQMPGPKAFRLPTDQLQTDDLVAVMMPFDAKFTPVYQALREAASEAGMRCQRADDIWKNEHILDDVLELIWTARVVVSDLTDRNANVFYETGIAHTIGRDVVLTTQSIEHVPFDLRSIRALTYFPNHEGLIALKTALKAKLESLTAHSRL</sequence>
<keyword evidence="2" id="KW-1185">Reference proteome</keyword>
<name>A0ABU3PSS3_9ACTN</name>
<reference evidence="1 2" key="1">
    <citation type="submission" date="2023-08" db="EMBL/GenBank/DDBJ databases">
        <title>Nocardioides seae sp. nov., a bacterium isolated from a soil.</title>
        <authorList>
            <person name="Wang X."/>
        </authorList>
    </citation>
    <scope>NUCLEOTIDE SEQUENCE [LARGE SCALE GENOMIC DNA]</scope>
    <source>
        <strain evidence="1 2">YZH12</strain>
    </source>
</reference>
<comment type="caution">
    <text evidence="1">The sequence shown here is derived from an EMBL/GenBank/DDBJ whole genome shotgun (WGS) entry which is preliminary data.</text>
</comment>
<dbReference type="RefSeq" id="WP_315730878.1">
    <property type="nucleotide sequence ID" value="NZ_JAVYII010000001.1"/>
</dbReference>
<dbReference type="EMBL" id="JAVYII010000001">
    <property type="protein sequence ID" value="MDT9591840.1"/>
    <property type="molecule type" value="Genomic_DNA"/>
</dbReference>
<proteinExistence type="predicted"/>
<dbReference type="Proteomes" id="UP001268542">
    <property type="component" value="Unassembled WGS sequence"/>
</dbReference>
<protein>
    <submittedName>
        <fullName evidence="1">Uncharacterized protein</fullName>
    </submittedName>
</protein>
<accession>A0ABU3PSS3</accession>
<evidence type="ECO:0000313" key="2">
    <source>
        <dbReference type="Proteomes" id="UP001268542"/>
    </source>
</evidence>
<evidence type="ECO:0000313" key="1">
    <source>
        <dbReference type="EMBL" id="MDT9591840.1"/>
    </source>
</evidence>
<gene>
    <name evidence="1" type="ORF">RDV89_02080</name>
</gene>